<sequence length="339" mass="35622">MYNHMLSVALLAVGAFNGMASAAQGYGVDKTSCYAKVVPSKPATSCSTAWKTHYTACTTTSTRVSTKTVLASAPAGRVVTTTITVQSTTGVVSTTTIPSGPTFTPVRIAHPDFGYNESVSGPTPFDAQGKKRSFGSNLVSDTAGFPFHDGLSSFLDKLLRPPPKQYPGPVTCHRWTASRSCSTKTVTSTSTVFASPSASLASAAAARTVTVTATALVPQPTQDIFRSCSPSNLADSYDGAPFYTFQSVGEYDAPLELLNTTTAYDCCVGAFSLPDFPIEAWTYSVKGRRCNLYLDFNAFSCPAPPRWVAVTQPGTRFDDYLTVGNGPCGAIVGGLVAPA</sequence>
<accession>A0A6J3MIG5</accession>
<gene>
    <name evidence="3" type="ORF">K489DRAFT_366833</name>
</gene>
<dbReference type="AlphaFoldDB" id="A0A6J3MIG5"/>
<evidence type="ECO:0000313" key="3">
    <source>
        <dbReference type="RefSeq" id="XP_033464752.1"/>
    </source>
</evidence>
<keyword evidence="2" id="KW-1185">Reference proteome</keyword>
<evidence type="ECO:0000313" key="2">
    <source>
        <dbReference type="Proteomes" id="UP000504637"/>
    </source>
</evidence>
<evidence type="ECO:0000256" key="1">
    <source>
        <dbReference type="SAM" id="SignalP"/>
    </source>
</evidence>
<organism evidence="3">
    <name type="scientific">Dissoconium aciculare CBS 342.82</name>
    <dbReference type="NCBI Taxonomy" id="1314786"/>
    <lineage>
        <taxon>Eukaryota</taxon>
        <taxon>Fungi</taxon>
        <taxon>Dikarya</taxon>
        <taxon>Ascomycota</taxon>
        <taxon>Pezizomycotina</taxon>
        <taxon>Dothideomycetes</taxon>
        <taxon>Dothideomycetidae</taxon>
        <taxon>Mycosphaerellales</taxon>
        <taxon>Dissoconiaceae</taxon>
        <taxon>Dissoconium</taxon>
    </lineage>
</organism>
<reference evidence="3" key="2">
    <citation type="submission" date="2020-04" db="EMBL/GenBank/DDBJ databases">
        <authorList>
            <consortium name="NCBI Genome Project"/>
        </authorList>
    </citation>
    <scope>NUCLEOTIDE SEQUENCE</scope>
    <source>
        <strain evidence="3">CBS 342.82</strain>
    </source>
</reference>
<protein>
    <recommendedName>
        <fullName evidence="4">Apple domain-containing protein</fullName>
    </recommendedName>
</protein>
<evidence type="ECO:0008006" key="4">
    <source>
        <dbReference type="Google" id="ProtNLM"/>
    </source>
</evidence>
<proteinExistence type="predicted"/>
<reference evidence="3" key="3">
    <citation type="submission" date="2025-08" db="UniProtKB">
        <authorList>
            <consortium name="RefSeq"/>
        </authorList>
    </citation>
    <scope>IDENTIFICATION</scope>
    <source>
        <strain evidence="3">CBS 342.82</strain>
    </source>
</reference>
<dbReference type="GeneID" id="54360611"/>
<keyword evidence="1" id="KW-0732">Signal</keyword>
<feature type="chain" id="PRO_5026701318" description="Apple domain-containing protein" evidence="1">
    <location>
        <begin position="23"/>
        <end position="339"/>
    </location>
</feature>
<dbReference type="Proteomes" id="UP000504637">
    <property type="component" value="Unplaced"/>
</dbReference>
<reference evidence="3" key="1">
    <citation type="submission" date="2020-01" db="EMBL/GenBank/DDBJ databases">
        <authorList>
            <consortium name="DOE Joint Genome Institute"/>
            <person name="Haridas S."/>
            <person name="Albert R."/>
            <person name="Binder M."/>
            <person name="Bloem J."/>
            <person name="Labutti K."/>
            <person name="Salamov A."/>
            <person name="Andreopoulos B."/>
            <person name="Baker S.E."/>
            <person name="Barry K."/>
            <person name="Bills G."/>
            <person name="Bluhm B.H."/>
            <person name="Cannon C."/>
            <person name="Castanera R."/>
            <person name="Culley D.E."/>
            <person name="Daum C."/>
            <person name="Ezra D."/>
            <person name="Gonzalez J.B."/>
            <person name="Henrissat B."/>
            <person name="Kuo A."/>
            <person name="Liang C."/>
            <person name="Lipzen A."/>
            <person name="Lutzoni F."/>
            <person name="Magnuson J."/>
            <person name="Mondo S."/>
            <person name="Nolan M."/>
            <person name="Ohm R."/>
            <person name="Pangilinan J."/>
            <person name="Park H.-J."/>
            <person name="Ramirez L."/>
            <person name="Alfaro M."/>
            <person name="Sun H."/>
            <person name="Tritt A."/>
            <person name="Yoshinaga Y."/>
            <person name="Zwiers L.-H."/>
            <person name="Turgeon B.G."/>
            <person name="Goodwin S.B."/>
            <person name="Spatafora J.W."/>
            <person name="Crous P.W."/>
            <person name="Grigoriev I.V."/>
        </authorList>
    </citation>
    <scope>NUCLEOTIDE SEQUENCE</scope>
    <source>
        <strain evidence="3">CBS 342.82</strain>
    </source>
</reference>
<feature type="signal peptide" evidence="1">
    <location>
        <begin position="1"/>
        <end position="22"/>
    </location>
</feature>
<dbReference type="RefSeq" id="XP_033464752.1">
    <property type="nucleotide sequence ID" value="XM_033602811.1"/>
</dbReference>
<name>A0A6J3MIG5_9PEZI</name>